<dbReference type="GO" id="GO:0048663">
    <property type="term" value="P:neuron fate commitment"/>
    <property type="evidence" value="ECO:0007669"/>
    <property type="project" value="UniProtKB-ARBA"/>
</dbReference>
<dbReference type="InterPro" id="IPR009057">
    <property type="entry name" value="Homeodomain-like_sf"/>
</dbReference>
<dbReference type="InterPro" id="IPR050224">
    <property type="entry name" value="TALE_homeobox"/>
</dbReference>
<sequence>MTDEPIVEENSTVSVSKQQFEEDKKAVYKHPLFPLLALLLEKCETATATLNTQAISSTNSSFNAEILAFVEHQQRDGKPFLSDDPEVDALMIKAIQVLRIHLLELEKVSELCKDFCQRYINADSDDFPLTSSSTTAFASNPTPQTVYQMVQTAQGLVAQPIQMNSSQQIQGSTPTSQIGTNNNNNNTNNKNNFNINHKSHHMNDRDSSNDEDMSDDLGSNHSNNSKKKQQKRGVLPKQATSIMRSWLFQHIVHPYPTEDEKRTIASQTNLTLLQVNNWFINARRRILQPMLDTANSLGETQGISSQSTSKSSSKSSGSKNGSGVLAMPPSAQPCIGCGPNHNKCFPNTPDIDNRFSLCFTSHPSLTH</sequence>
<comment type="subcellular location">
    <subcellularLocation>
        <location evidence="1 6">Nucleus</location>
    </subcellularLocation>
</comment>
<dbReference type="InterPro" id="IPR032453">
    <property type="entry name" value="PKNOX/Meis_N"/>
</dbReference>
<dbReference type="GO" id="GO:0048646">
    <property type="term" value="P:anatomical structure formation involved in morphogenesis"/>
    <property type="evidence" value="ECO:0007669"/>
    <property type="project" value="UniProtKB-ARBA"/>
</dbReference>
<evidence type="ECO:0000256" key="7">
    <source>
        <dbReference type="SAM" id="MobiDB-lite"/>
    </source>
</evidence>
<evidence type="ECO:0000256" key="6">
    <source>
        <dbReference type="PROSITE-ProRule" id="PRU00108"/>
    </source>
</evidence>
<evidence type="ECO:0000256" key="3">
    <source>
        <dbReference type="ARBA" id="ARBA00023125"/>
    </source>
</evidence>
<evidence type="ECO:0000256" key="2">
    <source>
        <dbReference type="ARBA" id="ARBA00009661"/>
    </source>
</evidence>
<dbReference type="InterPro" id="IPR008422">
    <property type="entry name" value="KN_HD"/>
</dbReference>
<feature type="compositionally biased region" description="Low complexity" evidence="7">
    <location>
        <begin position="304"/>
        <end position="323"/>
    </location>
</feature>
<evidence type="ECO:0000313" key="9">
    <source>
        <dbReference type="EMBL" id="CAD7620057.1"/>
    </source>
</evidence>
<dbReference type="OrthoDB" id="10056939at2759"/>
<feature type="domain" description="Homeobox" evidence="8">
    <location>
        <begin position="226"/>
        <end position="289"/>
    </location>
</feature>
<dbReference type="Pfam" id="PF05920">
    <property type="entry name" value="Homeobox_KN"/>
    <property type="match status" value="1"/>
</dbReference>
<dbReference type="SUPFAM" id="SSF46689">
    <property type="entry name" value="Homeodomain-like"/>
    <property type="match status" value="1"/>
</dbReference>
<feature type="region of interest" description="Disordered" evidence="7">
    <location>
        <begin position="163"/>
        <end position="237"/>
    </location>
</feature>
<evidence type="ECO:0000256" key="4">
    <source>
        <dbReference type="ARBA" id="ARBA00023155"/>
    </source>
</evidence>
<feature type="DNA-binding region" description="Homeobox" evidence="6">
    <location>
        <begin position="228"/>
        <end position="290"/>
    </location>
</feature>
<name>A0A7R9KDW3_9ACAR</name>
<keyword evidence="5 6" id="KW-0539">Nucleus</keyword>
<feature type="compositionally biased region" description="Polar residues" evidence="7">
    <location>
        <begin position="163"/>
        <end position="180"/>
    </location>
</feature>
<keyword evidence="4 6" id="KW-0371">Homeobox</keyword>
<dbReference type="CDD" id="cd00086">
    <property type="entry name" value="homeodomain"/>
    <property type="match status" value="1"/>
</dbReference>
<dbReference type="Pfam" id="PF16493">
    <property type="entry name" value="Meis_PKNOX_N"/>
    <property type="match status" value="1"/>
</dbReference>
<dbReference type="AlphaFoldDB" id="A0A7R9KDW3"/>
<accession>A0A7R9KDW3</accession>
<dbReference type="Gene3D" id="1.10.10.60">
    <property type="entry name" value="Homeodomain-like"/>
    <property type="match status" value="1"/>
</dbReference>
<evidence type="ECO:0000313" key="10">
    <source>
        <dbReference type="Proteomes" id="UP000759131"/>
    </source>
</evidence>
<dbReference type="SMART" id="SM00389">
    <property type="entry name" value="HOX"/>
    <property type="match status" value="1"/>
</dbReference>
<feature type="region of interest" description="Disordered" evidence="7">
    <location>
        <begin position="298"/>
        <end position="325"/>
    </location>
</feature>
<reference evidence="9" key="1">
    <citation type="submission" date="2020-11" db="EMBL/GenBank/DDBJ databases">
        <authorList>
            <person name="Tran Van P."/>
        </authorList>
    </citation>
    <scope>NUCLEOTIDE SEQUENCE</scope>
</reference>
<dbReference type="InterPro" id="IPR001356">
    <property type="entry name" value="HD"/>
</dbReference>
<dbReference type="FunFam" id="1.10.10.60:FF:000004">
    <property type="entry name" value="Meis2 homeobox isoform 2c"/>
    <property type="match status" value="1"/>
</dbReference>
<dbReference type="EMBL" id="OC854689">
    <property type="protein sequence ID" value="CAD7620057.1"/>
    <property type="molecule type" value="Genomic_DNA"/>
</dbReference>
<dbReference type="GO" id="GO:0000987">
    <property type="term" value="F:cis-regulatory region sequence-specific DNA binding"/>
    <property type="evidence" value="ECO:0007669"/>
    <property type="project" value="UniProtKB-ARBA"/>
</dbReference>
<dbReference type="PANTHER" id="PTHR11850">
    <property type="entry name" value="HOMEOBOX PROTEIN TRANSCRIPTION FACTORS"/>
    <property type="match status" value="1"/>
</dbReference>
<comment type="similarity">
    <text evidence="2">Belongs to the TALE/MEIS homeobox family.</text>
</comment>
<protein>
    <recommendedName>
        <fullName evidence="8">Homeobox domain-containing protein</fullName>
    </recommendedName>
</protein>
<dbReference type="GO" id="GO:0001654">
    <property type="term" value="P:eye development"/>
    <property type="evidence" value="ECO:0007669"/>
    <property type="project" value="UniProtKB-ARBA"/>
</dbReference>
<dbReference type="Proteomes" id="UP000759131">
    <property type="component" value="Unassembled WGS sequence"/>
</dbReference>
<dbReference type="EMBL" id="CAJPIZ010000114">
    <property type="protein sequence ID" value="CAG2100487.1"/>
    <property type="molecule type" value="Genomic_DNA"/>
</dbReference>
<dbReference type="PROSITE" id="PS50071">
    <property type="entry name" value="HOMEOBOX_2"/>
    <property type="match status" value="1"/>
</dbReference>
<feature type="compositionally biased region" description="Low complexity" evidence="7">
    <location>
        <begin position="181"/>
        <end position="196"/>
    </location>
</feature>
<proteinExistence type="inferred from homology"/>
<evidence type="ECO:0000259" key="8">
    <source>
        <dbReference type="PROSITE" id="PS50071"/>
    </source>
</evidence>
<feature type="non-terminal residue" evidence="9">
    <location>
        <position position="1"/>
    </location>
</feature>
<gene>
    <name evidence="9" type="ORF">OSB1V03_LOCUS553</name>
</gene>
<dbReference type="GO" id="GO:0006355">
    <property type="term" value="P:regulation of DNA-templated transcription"/>
    <property type="evidence" value="ECO:0007669"/>
    <property type="project" value="InterPro"/>
</dbReference>
<evidence type="ECO:0000256" key="5">
    <source>
        <dbReference type="ARBA" id="ARBA00023242"/>
    </source>
</evidence>
<dbReference type="GO" id="GO:0005634">
    <property type="term" value="C:nucleus"/>
    <property type="evidence" value="ECO:0007669"/>
    <property type="project" value="UniProtKB-SubCell"/>
</dbReference>
<evidence type="ECO:0000256" key="1">
    <source>
        <dbReference type="ARBA" id="ARBA00004123"/>
    </source>
</evidence>
<organism evidence="9">
    <name type="scientific">Medioppia subpectinata</name>
    <dbReference type="NCBI Taxonomy" id="1979941"/>
    <lineage>
        <taxon>Eukaryota</taxon>
        <taxon>Metazoa</taxon>
        <taxon>Ecdysozoa</taxon>
        <taxon>Arthropoda</taxon>
        <taxon>Chelicerata</taxon>
        <taxon>Arachnida</taxon>
        <taxon>Acari</taxon>
        <taxon>Acariformes</taxon>
        <taxon>Sarcoptiformes</taxon>
        <taxon>Oribatida</taxon>
        <taxon>Brachypylina</taxon>
        <taxon>Oppioidea</taxon>
        <taxon>Oppiidae</taxon>
        <taxon>Medioppia</taxon>
    </lineage>
</organism>
<keyword evidence="3 6" id="KW-0238">DNA-binding</keyword>
<keyword evidence="10" id="KW-1185">Reference proteome</keyword>